<protein>
    <submittedName>
        <fullName evidence="1">Uncharacterized protein</fullName>
    </submittedName>
</protein>
<dbReference type="STRING" id="393003.SAMN05660461_4017"/>
<dbReference type="Proteomes" id="UP000190166">
    <property type="component" value="Unassembled WGS sequence"/>
</dbReference>
<gene>
    <name evidence="1" type="ORF">SAMN05660461_4017</name>
</gene>
<accession>A0A1T5P5Y8</accession>
<proteinExistence type="predicted"/>
<dbReference type="AlphaFoldDB" id="A0A1T5P5Y8"/>
<reference evidence="1 2" key="1">
    <citation type="submission" date="2017-02" db="EMBL/GenBank/DDBJ databases">
        <authorList>
            <person name="Peterson S.W."/>
        </authorList>
    </citation>
    <scope>NUCLEOTIDE SEQUENCE [LARGE SCALE GENOMIC DNA]</scope>
    <source>
        <strain evidence="1 2">DSM 18108</strain>
    </source>
</reference>
<organism evidence="1 2">
    <name type="scientific">Chitinophaga ginsengisegetis</name>
    <dbReference type="NCBI Taxonomy" id="393003"/>
    <lineage>
        <taxon>Bacteria</taxon>
        <taxon>Pseudomonadati</taxon>
        <taxon>Bacteroidota</taxon>
        <taxon>Chitinophagia</taxon>
        <taxon>Chitinophagales</taxon>
        <taxon>Chitinophagaceae</taxon>
        <taxon>Chitinophaga</taxon>
    </lineage>
</organism>
<sequence>MDLYRRNTLFGRNIIPGMQEIPEAWKTVLNKYGGQATFIEGDYIQPNYCFNFAFNYHLTEGHLSFSWRHTKNTYEQQQKFKWHAADDPRREIGNIYDTQTVLLMELPAQKNKLKIYNAGPVTTLLSRLYSGKISTGHADFDKTFITIAKPALIVPNLMSYLHFLLHPSLAPSLTLNTSWQDAQTSLFYLKLQINQLITDEQDLGFILANTHKLTDQLNQYN</sequence>
<name>A0A1T5P5Y8_9BACT</name>
<keyword evidence="2" id="KW-1185">Reference proteome</keyword>
<dbReference type="EMBL" id="FUZZ01000003">
    <property type="protein sequence ID" value="SKD08066.1"/>
    <property type="molecule type" value="Genomic_DNA"/>
</dbReference>
<evidence type="ECO:0000313" key="1">
    <source>
        <dbReference type="EMBL" id="SKD08066.1"/>
    </source>
</evidence>
<evidence type="ECO:0000313" key="2">
    <source>
        <dbReference type="Proteomes" id="UP000190166"/>
    </source>
</evidence>